<feature type="compositionally biased region" description="Acidic residues" evidence="3">
    <location>
        <begin position="65"/>
        <end position="79"/>
    </location>
</feature>
<dbReference type="Gene3D" id="2.20.25.20">
    <property type="match status" value="1"/>
</dbReference>
<dbReference type="Pfam" id="PF01214">
    <property type="entry name" value="CK_II_beta"/>
    <property type="match status" value="1"/>
</dbReference>
<dbReference type="GO" id="GO:0019887">
    <property type="term" value="F:protein kinase regulator activity"/>
    <property type="evidence" value="ECO:0007669"/>
    <property type="project" value="InterPro"/>
</dbReference>
<dbReference type="SMART" id="SM01085">
    <property type="entry name" value="CK_II_beta"/>
    <property type="match status" value="1"/>
</dbReference>
<dbReference type="GO" id="GO:0005737">
    <property type="term" value="C:cytoplasm"/>
    <property type="evidence" value="ECO:0007669"/>
    <property type="project" value="TreeGrafter"/>
</dbReference>
<dbReference type="InterPro" id="IPR000704">
    <property type="entry name" value="Casein_kinase_II_reg-sub"/>
</dbReference>
<dbReference type="GO" id="GO:0016301">
    <property type="term" value="F:kinase activity"/>
    <property type="evidence" value="ECO:0007669"/>
    <property type="project" value="UniProtKB-KW"/>
</dbReference>
<evidence type="ECO:0000256" key="2">
    <source>
        <dbReference type="RuleBase" id="RU361268"/>
    </source>
</evidence>
<feature type="region of interest" description="Disordered" evidence="3">
    <location>
        <begin position="1"/>
        <end position="79"/>
    </location>
</feature>
<dbReference type="VEuPathDB" id="ToxoDB:CSUI_011324"/>
<dbReference type="SUPFAM" id="SSF57798">
    <property type="entry name" value="Casein kinase II beta subunit"/>
    <property type="match status" value="1"/>
</dbReference>
<keyword evidence="5" id="KW-1185">Reference proteome</keyword>
<dbReference type="GO" id="GO:0005956">
    <property type="term" value="C:protein kinase CK2 complex"/>
    <property type="evidence" value="ECO:0007669"/>
    <property type="project" value="UniProtKB-UniRule"/>
</dbReference>
<dbReference type="FunFam" id="1.10.1820.10:FF:000006">
    <property type="entry name" value="Casein kinase II subunit beta"/>
    <property type="match status" value="1"/>
</dbReference>
<comment type="caution">
    <text evidence="4">The sequence shown here is derived from an EMBL/GenBank/DDBJ whole genome shotgun (WGS) entry which is preliminary data.</text>
</comment>
<dbReference type="FunFam" id="2.20.25.20:FF:000001">
    <property type="entry name" value="Casein kinase II subunit beta"/>
    <property type="match status" value="1"/>
</dbReference>
<dbReference type="GeneID" id="94434635"/>
<proteinExistence type="inferred from homology"/>
<comment type="subunit">
    <text evidence="2">Tetramer of two alpha and two beta subunits.</text>
</comment>
<evidence type="ECO:0000313" key="4">
    <source>
        <dbReference type="EMBL" id="PHJ14866.1"/>
    </source>
</evidence>
<name>A0A2C6KEW6_9APIC</name>
<dbReference type="PANTHER" id="PTHR11740">
    <property type="entry name" value="CASEIN KINASE II SUBUNIT BETA"/>
    <property type="match status" value="1"/>
</dbReference>
<dbReference type="PRINTS" id="PR00472">
    <property type="entry name" value="CASNKINASEII"/>
</dbReference>
<sequence>MALPSPPPTASATCSGTTGSPPAETPAGEEVRRSVSSRGGADALDHSGLREGPAAAAAVFSRGSDEDEEEEEEDGEEEGESWIFWFCALDGHECFAEVDEDYIKDSFNLFGLKPLINNYDAALDMILGPAPDEEDIDDQHFLEVYRDAMDLYGLIHARYIITPRGLAQMREKYVGAQFGECPRVLCDRHPVLPLGISPDLLSHRLRLYCPLCQEAYEMRDGTKEAKDIDGAFFGPSFPHIFLQTFVNLVPLDVPVAYEPKIFGFRVHNRKSIVQLKLERGEYGADCVTPQPHYSRAPDSSGTVPVPADASRSGYGTVKGSGEKKPEETGGTELKAGVVGSGAGSTWKKS</sequence>
<dbReference type="Proteomes" id="UP000221165">
    <property type="component" value="Unassembled WGS sequence"/>
</dbReference>
<accession>A0A2C6KEW6</accession>
<organism evidence="4 5">
    <name type="scientific">Cystoisospora suis</name>
    <dbReference type="NCBI Taxonomy" id="483139"/>
    <lineage>
        <taxon>Eukaryota</taxon>
        <taxon>Sar</taxon>
        <taxon>Alveolata</taxon>
        <taxon>Apicomplexa</taxon>
        <taxon>Conoidasida</taxon>
        <taxon>Coccidia</taxon>
        <taxon>Eucoccidiorida</taxon>
        <taxon>Eimeriorina</taxon>
        <taxon>Sarcocystidae</taxon>
        <taxon>Cystoisospora</taxon>
    </lineage>
</organism>
<dbReference type="Gene3D" id="1.10.1820.10">
    <property type="entry name" value="protein kinase ck2 holoenzyme, chain C, domain 1"/>
    <property type="match status" value="1"/>
</dbReference>
<keyword evidence="4" id="KW-0418">Kinase</keyword>
<comment type="similarity">
    <text evidence="1 2">Belongs to the casein kinase 2 subunit beta family.</text>
</comment>
<evidence type="ECO:0000313" key="5">
    <source>
        <dbReference type="Proteomes" id="UP000221165"/>
    </source>
</evidence>
<dbReference type="InterPro" id="IPR035991">
    <property type="entry name" value="Casein_kinase_II_beta-like"/>
</dbReference>
<dbReference type="RefSeq" id="XP_067916600.1">
    <property type="nucleotide sequence ID" value="XM_068071424.1"/>
</dbReference>
<feature type="region of interest" description="Disordered" evidence="3">
    <location>
        <begin position="289"/>
        <end position="349"/>
    </location>
</feature>
<dbReference type="AlphaFoldDB" id="A0A2C6KEW6"/>
<keyword evidence="4" id="KW-0808">Transferase</keyword>
<dbReference type="PANTHER" id="PTHR11740:SF0">
    <property type="entry name" value="CASEIN KINASE II SUBUNIT BETA"/>
    <property type="match status" value="1"/>
</dbReference>
<reference evidence="4 5" key="1">
    <citation type="journal article" date="2017" name="Int. J. Parasitol.">
        <title>The genome of the protozoan parasite Cystoisospora suis and a reverse vaccinology approach to identify vaccine candidates.</title>
        <authorList>
            <person name="Palmieri N."/>
            <person name="Shrestha A."/>
            <person name="Ruttkowski B."/>
            <person name="Beck T."/>
            <person name="Vogl C."/>
            <person name="Tomley F."/>
            <person name="Blake D.P."/>
            <person name="Joachim A."/>
        </authorList>
    </citation>
    <scope>NUCLEOTIDE SEQUENCE [LARGE SCALE GENOMIC DNA]</scope>
    <source>
        <strain evidence="4 5">Wien I</strain>
    </source>
</reference>
<dbReference type="InterPro" id="IPR016149">
    <property type="entry name" value="Casein_kin_II_reg-sub_N"/>
</dbReference>
<feature type="compositionally biased region" description="Low complexity" evidence="3">
    <location>
        <begin position="10"/>
        <end position="22"/>
    </location>
</feature>
<evidence type="ECO:0000256" key="3">
    <source>
        <dbReference type="SAM" id="MobiDB-lite"/>
    </source>
</evidence>
<gene>
    <name evidence="4" type="ORF">CSUI_011324</name>
</gene>
<dbReference type="OrthoDB" id="3971593at2759"/>
<dbReference type="EMBL" id="MIGC01010824">
    <property type="protein sequence ID" value="PHJ14866.1"/>
    <property type="molecule type" value="Genomic_DNA"/>
</dbReference>
<protein>
    <recommendedName>
        <fullName evidence="2">Casein kinase II subunit beta</fullName>
        <shortName evidence="2">CK II beta</shortName>
    </recommendedName>
</protein>
<evidence type="ECO:0000256" key="1">
    <source>
        <dbReference type="ARBA" id="ARBA00006941"/>
    </source>
</evidence>